<feature type="domain" description="UDENN" evidence="3">
    <location>
        <begin position="51"/>
        <end position="545"/>
    </location>
</feature>
<dbReference type="AlphaFoldDB" id="A0AAD5Y3Y9"/>
<evidence type="ECO:0000313" key="5">
    <source>
        <dbReference type="Proteomes" id="UP001210925"/>
    </source>
</evidence>
<evidence type="ECO:0000313" key="4">
    <source>
        <dbReference type="EMBL" id="KAJ3257393.1"/>
    </source>
</evidence>
<dbReference type="Proteomes" id="UP001210925">
    <property type="component" value="Unassembled WGS sequence"/>
</dbReference>
<feature type="region of interest" description="Disordered" evidence="2">
    <location>
        <begin position="612"/>
        <end position="684"/>
    </location>
</feature>
<keyword evidence="5" id="KW-1185">Reference proteome</keyword>
<dbReference type="GO" id="GO:0005085">
    <property type="term" value="F:guanyl-nucleotide exchange factor activity"/>
    <property type="evidence" value="ECO:0007669"/>
    <property type="project" value="InterPro"/>
</dbReference>
<feature type="compositionally biased region" description="Polar residues" evidence="2">
    <location>
        <begin position="664"/>
        <end position="677"/>
    </location>
</feature>
<dbReference type="PROSITE" id="PS50211">
    <property type="entry name" value="DENN"/>
    <property type="match status" value="1"/>
</dbReference>
<name>A0AAD5Y3Y9_9FUNG</name>
<organism evidence="4 5">
    <name type="scientific">Boothiomyces macroporosus</name>
    <dbReference type="NCBI Taxonomy" id="261099"/>
    <lineage>
        <taxon>Eukaryota</taxon>
        <taxon>Fungi</taxon>
        <taxon>Fungi incertae sedis</taxon>
        <taxon>Chytridiomycota</taxon>
        <taxon>Chytridiomycota incertae sedis</taxon>
        <taxon>Chytridiomycetes</taxon>
        <taxon>Rhizophydiales</taxon>
        <taxon>Terramycetaceae</taxon>
        <taxon>Boothiomyces</taxon>
    </lineage>
</organism>
<sequence>MSNRPSVITRISLESMEVKASPELLDILSPNQDMKTSLSRLDLGNLWQWILCMCVVNFDLELGHALEQTYPPIPFSDAEKKTLCFSAFPDSNSTAHSGDSIFSFRMRNGKFSHNLYSKQKQTYEFAKQDQFEAANSSGLPIENDGYTYGYVFFRQVKDEQVRRGFFQKAIVLLTPHNWPGLFRDIIQKLGPAVMEELVALRNDESAKPPPPTSISSEVNFQSSSLDLPFFGKTTRVSFPPNDRFPQFYEQKTKYENIISYITTETTQLCNPGKFYENFAESLENLWTCWEIMTIGDPLIVMSDTPNTCSSIIESLIELIKPIPFGGDFRPYFTIQDPDFTTFVGKGRSPPPAIVLGLTNRMFTKVLENWPNIITTGLSKKVNHLEFAGLESLDINPTYVPSYYSVQVNTNSQQSCNFKHKSYFFKDKKLIKSLLEVGVNVKGIEAINNQIRQHFVELTQRFLQPLNRYFDSLIVGNPTYMDLTCLRSKPEIKPFRQDVFLKTFEQSVPTLPLASKRPIAEFYIAFLKSPNFASWLHYRTVDTYRTWRYHYLNTLCTYQITPWVKKHLSNGTLVECVDLLMRYKQELERYASFYIIDGTEIRYAHLPKEEPVKIESPVSPEKKHFQEVSYDPQGNDEEEVDISSLRNPKHIKSNTAPTPAPKPWGSTNTLSSSPKKNPQTPPTVHKNFKLNKICAKPLVQWGEFIPSPQQYGQLTFQLETLINLLPPELSLNARG</sequence>
<dbReference type="PANTHER" id="PTHR13677:SF0">
    <property type="entry name" value="LD41638P"/>
    <property type="match status" value="1"/>
</dbReference>
<evidence type="ECO:0000259" key="3">
    <source>
        <dbReference type="PROSITE" id="PS50211"/>
    </source>
</evidence>
<comment type="similarity">
    <text evidence="1">Belongs to the DENND6 family.</text>
</comment>
<dbReference type="InterPro" id="IPR037516">
    <property type="entry name" value="Tripartite_DENN"/>
</dbReference>
<evidence type="ECO:0000256" key="2">
    <source>
        <dbReference type="SAM" id="MobiDB-lite"/>
    </source>
</evidence>
<dbReference type="PANTHER" id="PTHR13677">
    <property type="entry name" value="LD41638P"/>
    <property type="match status" value="1"/>
</dbReference>
<proteinExistence type="inferred from homology"/>
<reference evidence="4" key="1">
    <citation type="submission" date="2020-05" db="EMBL/GenBank/DDBJ databases">
        <title>Phylogenomic resolution of chytrid fungi.</title>
        <authorList>
            <person name="Stajich J.E."/>
            <person name="Amses K."/>
            <person name="Simmons R."/>
            <person name="Seto K."/>
            <person name="Myers J."/>
            <person name="Bonds A."/>
            <person name="Quandt C.A."/>
            <person name="Barry K."/>
            <person name="Liu P."/>
            <person name="Grigoriev I."/>
            <person name="Longcore J.E."/>
            <person name="James T.Y."/>
        </authorList>
    </citation>
    <scope>NUCLEOTIDE SEQUENCE</scope>
    <source>
        <strain evidence="4">PLAUS21</strain>
    </source>
</reference>
<dbReference type="EMBL" id="JADGKB010000039">
    <property type="protein sequence ID" value="KAJ3257393.1"/>
    <property type="molecule type" value="Genomic_DNA"/>
</dbReference>
<protein>
    <submittedName>
        <fullName evidence="4">Protein dennd6a</fullName>
    </submittedName>
</protein>
<gene>
    <name evidence="4" type="primary">DENND6A</name>
    <name evidence="4" type="ORF">HK103_004613</name>
</gene>
<comment type="caution">
    <text evidence="4">The sequence shown here is derived from an EMBL/GenBank/DDBJ whole genome shotgun (WGS) entry which is preliminary data.</text>
</comment>
<accession>A0AAD5Y3Y9</accession>
<dbReference type="GO" id="GO:0055037">
    <property type="term" value="C:recycling endosome"/>
    <property type="evidence" value="ECO:0007669"/>
    <property type="project" value="TreeGrafter"/>
</dbReference>
<dbReference type="InterPro" id="IPR024224">
    <property type="entry name" value="DENND6"/>
</dbReference>
<evidence type="ECO:0000256" key="1">
    <source>
        <dbReference type="ARBA" id="ARBA00007159"/>
    </source>
</evidence>